<evidence type="ECO:0000313" key="2">
    <source>
        <dbReference type="Proteomes" id="UP000183407"/>
    </source>
</evidence>
<dbReference type="InterPro" id="IPR012349">
    <property type="entry name" value="Split_barrel_FMN-bd"/>
</dbReference>
<dbReference type="GO" id="GO:0016491">
    <property type="term" value="F:oxidoreductase activity"/>
    <property type="evidence" value="ECO:0007669"/>
    <property type="project" value="InterPro"/>
</dbReference>
<proteinExistence type="predicted"/>
<dbReference type="EMBL" id="FNTL01000005">
    <property type="protein sequence ID" value="SEE90411.1"/>
    <property type="molecule type" value="Genomic_DNA"/>
</dbReference>
<dbReference type="RefSeq" id="WP_073364214.1">
    <property type="nucleotide sequence ID" value="NZ_FNTL01000005.1"/>
</dbReference>
<organism evidence="1 2">
    <name type="scientific">Rhodococcus jostii</name>
    <dbReference type="NCBI Taxonomy" id="132919"/>
    <lineage>
        <taxon>Bacteria</taxon>
        <taxon>Bacillati</taxon>
        <taxon>Actinomycetota</taxon>
        <taxon>Actinomycetes</taxon>
        <taxon>Mycobacteriales</taxon>
        <taxon>Nocardiaceae</taxon>
        <taxon>Rhodococcus</taxon>
    </lineage>
</organism>
<protein>
    <submittedName>
        <fullName evidence="1">Deazaflavin-dependent oxidoreductase, nitroreductase family</fullName>
    </submittedName>
</protein>
<dbReference type="Gene3D" id="2.30.110.10">
    <property type="entry name" value="Electron Transport, Fmn-binding Protein, Chain A"/>
    <property type="match status" value="1"/>
</dbReference>
<dbReference type="AlphaFoldDB" id="A0A1H5MP69"/>
<dbReference type="Proteomes" id="UP000183407">
    <property type="component" value="Unassembled WGS sequence"/>
</dbReference>
<gene>
    <name evidence="1" type="ORF">SAMN04490220_9121</name>
</gene>
<reference evidence="2" key="1">
    <citation type="submission" date="2016-10" db="EMBL/GenBank/DDBJ databases">
        <authorList>
            <person name="Varghese N."/>
        </authorList>
    </citation>
    <scope>NUCLEOTIDE SEQUENCE [LARGE SCALE GENOMIC DNA]</scope>
    <source>
        <strain evidence="2">DSM 44719</strain>
    </source>
</reference>
<dbReference type="Pfam" id="PF04075">
    <property type="entry name" value="F420H2_quin_red"/>
    <property type="match status" value="1"/>
</dbReference>
<dbReference type="InterPro" id="IPR004378">
    <property type="entry name" value="F420H2_quin_Rdtase"/>
</dbReference>
<accession>A0A1H5MP69</accession>
<name>A0A1H5MP69_RHOJO</name>
<evidence type="ECO:0000313" key="1">
    <source>
        <dbReference type="EMBL" id="SEE90411.1"/>
    </source>
</evidence>
<dbReference type="OrthoDB" id="3296989at2"/>
<dbReference type="NCBIfam" id="TIGR00026">
    <property type="entry name" value="hi_GC_TIGR00026"/>
    <property type="match status" value="1"/>
</dbReference>
<sequence>MERRTDRVMPPRYLASVNKVIVGLHRLGVPLPMQALTVPGRKSGVLRSTPVTPYEVDGRRYVVAGYAKSDWAKNARAAGRGELTRGRHRERVRLVALPVEERGRILREFPARVPRGVTMFLKAGTVANASPEAFAAAADRCAVFRIEPLD</sequence>